<dbReference type="InterPro" id="IPR017930">
    <property type="entry name" value="Myb_dom"/>
</dbReference>
<feature type="region of interest" description="Disordered" evidence="4">
    <location>
        <begin position="111"/>
        <end position="244"/>
    </location>
</feature>
<feature type="region of interest" description="Disordered" evidence="4">
    <location>
        <begin position="1"/>
        <end position="72"/>
    </location>
</feature>
<dbReference type="PANTHER" id="PTHR10410">
    <property type="entry name" value="EUKARYOTIC TRANSLATION INITIATION FACTOR 3 -RELATED"/>
    <property type="match status" value="1"/>
</dbReference>
<dbReference type="GO" id="GO:0008237">
    <property type="term" value="F:metallopeptidase activity"/>
    <property type="evidence" value="ECO:0007669"/>
    <property type="project" value="InterPro"/>
</dbReference>
<dbReference type="InterPro" id="IPR000555">
    <property type="entry name" value="JAMM/MPN+_dom"/>
</dbReference>
<comment type="caution">
    <text evidence="7">The sequence shown here is derived from an EMBL/GenBank/DDBJ whole genome shotgun (WGS) entry which is preliminary data.</text>
</comment>
<dbReference type="InterPro" id="IPR006447">
    <property type="entry name" value="Myb_dom_plants"/>
</dbReference>
<dbReference type="Proteomes" id="UP001150925">
    <property type="component" value="Unassembled WGS sequence"/>
</dbReference>
<evidence type="ECO:0000256" key="3">
    <source>
        <dbReference type="ARBA" id="ARBA00023242"/>
    </source>
</evidence>
<dbReference type="SMART" id="SM00717">
    <property type="entry name" value="SANT"/>
    <property type="match status" value="1"/>
</dbReference>
<feature type="compositionally biased region" description="Polar residues" evidence="4">
    <location>
        <begin position="10"/>
        <end position="29"/>
    </location>
</feature>
<dbReference type="Gene3D" id="1.10.10.60">
    <property type="entry name" value="Homeodomain-like"/>
    <property type="match status" value="1"/>
</dbReference>
<evidence type="ECO:0000259" key="6">
    <source>
        <dbReference type="PROSITE" id="PS51294"/>
    </source>
</evidence>
<dbReference type="SUPFAM" id="SSF46689">
    <property type="entry name" value="Homeodomain-like"/>
    <property type="match status" value="1"/>
</dbReference>
<feature type="region of interest" description="Disordered" evidence="4">
    <location>
        <begin position="816"/>
        <end position="853"/>
    </location>
</feature>
<organism evidence="7 8">
    <name type="scientific">Dispira parvispora</name>
    <dbReference type="NCBI Taxonomy" id="1520584"/>
    <lineage>
        <taxon>Eukaryota</taxon>
        <taxon>Fungi</taxon>
        <taxon>Fungi incertae sedis</taxon>
        <taxon>Zoopagomycota</taxon>
        <taxon>Kickxellomycotina</taxon>
        <taxon>Dimargaritomycetes</taxon>
        <taxon>Dimargaritales</taxon>
        <taxon>Dimargaritaceae</taxon>
        <taxon>Dispira</taxon>
    </lineage>
</organism>
<accession>A0A9W8E1S0</accession>
<dbReference type="OrthoDB" id="118550at2759"/>
<gene>
    <name evidence="7" type="ORF">IWQ62_004661</name>
</gene>
<keyword evidence="1" id="KW-0805">Transcription regulation</keyword>
<feature type="compositionally biased region" description="Polar residues" evidence="4">
    <location>
        <begin position="475"/>
        <end position="498"/>
    </location>
</feature>
<dbReference type="GO" id="GO:0003677">
    <property type="term" value="F:DNA binding"/>
    <property type="evidence" value="ECO:0007669"/>
    <property type="project" value="InterPro"/>
</dbReference>
<dbReference type="InterPro" id="IPR050242">
    <property type="entry name" value="JAMM_MPN+_peptidase_M67A"/>
</dbReference>
<dbReference type="SUPFAM" id="SSF102712">
    <property type="entry name" value="JAB1/MPN domain"/>
    <property type="match status" value="1"/>
</dbReference>
<dbReference type="Pfam" id="PF01398">
    <property type="entry name" value="JAB"/>
    <property type="match status" value="1"/>
</dbReference>
<evidence type="ECO:0000256" key="1">
    <source>
        <dbReference type="ARBA" id="ARBA00023015"/>
    </source>
</evidence>
<evidence type="ECO:0000256" key="2">
    <source>
        <dbReference type="ARBA" id="ARBA00023163"/>
    </source>
</evidence>
<evidence type="ECO:0000313" key="7">
    <source>
        <dbReference type="EMBL" id="KAJ1959310.1"/>
    </source>
</evidence>
<evidence type="ECO:0000256" key="4">
    <source>
        <dbReference type="SAM" id="MobiDB-lite"/>
    </source>
</evidence>
<keyword evidence="8" id="KW-1185">Reference proteome</keyword>
<feature type="compositionally biased region" description="Polar residues" evidence="4">
    <location>
        <begin position="357"/>
        <end position="389"/>
    </location>
</feature>
<feature type="compositionally biased region" description="Low complexity" evidence="4">
    <location>
        <begin position="345"/>
        <end position="356"/>
    </location>
</feature>
<proteinExistence type="predicted"/>
<dbReference type="AlphaFoldDB" id="A0A9W8E1S0"/>
<feature type="compositionally biased region" description="Basic residues" evidence="4">
    <location>
        <begin position="144"/>
        <end position="153"/>
    </location>
</feature>
<dbReference type="EMBL" id="JANBPY010001623">
    <property type="protein sequence ID" value="KAJ1959310.1"/>
    <property type="molecule type" value="Genomic_DNA"/>
</dbReference>
<evidence type="ECO:0000259" key="5">
    <source>
        <dbReference type="PROSITE" id="PS50249"/>
    </source>
</evidence>
<dbReference type="PROSITE" id="PS50249">
    <property type="entry name" value="MPN"/>
    <property type="match status" value="1"/>
</dbReference>
<feature type="domain" description="HTH myb-type" evidence="6">
    <location>
        <begin position="237"/>
        <end position="291"/>
    </location>
</feature>
<reference evidence="7" key="1">
    <citation type="submission" date="2022-07" db="EMBL/GenBank/DDBJ databases">
        <title>Phylogenomic reconstructions and comparative analyses of Kickxellomycotina fungi.</title>
        <authorList>
            <person name="Reynolds N.K."/>
            <person name="Stajich J.E."/>
            <person name="Barry K."/>
            <person name="Grigoriev I.V."/>
            <person name="Crous P."/>
            <person name="Smith M.E."/>
        </authorList>
    </citation>
    <scope>NUCLEOTIDE SEQUENCE</scope>
    <source>
        <strain evidence="7">RSA 1196</strain>
    </source>
</reference>
<keyword evidence="2" id="KW-0804">Transcription</keyword>
<feature type="compositionally biased region" description="Polar residues" evidence="4">
    <location>
        <begin position="890"/>
        <end position="918"/>
    </location>
</feature>
<keyword evidence="3" id="KW-0539">Nucleus</keyword>
<dbReference type="NCBIfam" id="TIGR01557">
    <property type="entry name" value="myb_SHAQKYF"/>
    <property type="match status" value="1"/>
</dbReference>
<protein>
    <recommendedName>
        <fullName evidence="9">MPN domain-containing protein</fullName>
    </recommendedName>
</protein>
<dbReference type="InterPro" id="IPR009057">
    <property type="entry name" value="Homeodomain-like_sf"/>
</dbReference>
<name>A0A9W8E1S0_9FUNG</name>
<feature type="region of interest" description="Disordered" evidence="4">
    <location>
        <begin position="331"/>
        <end position="519"/>
    </location>
</feature>
<feature type="compositionally biased region" description="Polar residues" evidence="4">
    <location>
        <begin position="405"/>
        <end position="414"/>
    </location>
</feature>
<dbReference type="InterPro" id="IPR037518">
    <property type="entry name" value="MPN"/>
</dbReference>
<sequence>MADNTPLVVENSTATLSPSQDETGSSETHLATDGRSPRVGRKKSGGAPGKRKRAQKANPDSPPRALTAQEEEAMSTALIAKLLQQDDASYYGNSYGTGGAASYYAEYDHTGQYSSRGHQDHPNGYLDEDGDSDYQDEDDDYRPNRNKGGRPTKRSQGGAGNSRNKRRKSAGSDQARKVATNAAETLLTIATDTSRSDLPPPSTVNPDDPPSAESRTPAKAKPKPVKKSKDSPSVASNTGFRTGAYLEDERQRFLEALERYGRSWKQVVAHVGTRDEKSIRSHAQKHFIKLFRDNLPLPAKVQESGTGYTLSGLPLDPNSASARVYLGKKTQPLRPPTASAKSSQPTSPVVSTPVSTDQNCERPSTMANGDVQQSPCPIQTETSNATPVETTKPAPPSLTDPSKVETLTTESSPVTPKFVSAEELNRMGAKPSSGENTPSPKTAPPTTKSLRPPTTTSTKPLLSSPRKKPTATAPVKQTTPHSKSTGATPGAVSTTQGPSAVISPVSPATRSDYAKSRLRSAPVRTARLNRLADDTDPLSLVKCTRFSGTPASGQPGSQPFAMQVCSNAFLGMDFHAHLMESEIIGFLAGRWDPETRQLVVQYAFPCRALRTPGQNASVNVEMDPTSEFEVRQAILDRDLQVVGWYHSHPCFLPDPSLVDLENQCNYQSLFANQTTRAEPFVGAIVGPYDPNLPGLVSVVNWFYVDRERAHSLAGGYGSRQAGKPVAMAQVSDPSLVAKRLVFEYSQDEEIPRWQADLWLQLPERYQLEPMRAHLNERWKIGSGETRLQKLLVSLAFRMPWLHAKLYQQWVAKEAGKESPDSNTVGPVEHDNSVKSEPLSNVTQPTPADHIEPAAEDTKSLYSGLATAEKSQGTEAAIPPELNQDPPPPMTETTGTSPTDENPTAETSTAATLTNSNEPKSNDEPQDPLSLFTSAESYKLMPTPKMIDDDYFLHKVLHSLKDW</sequence>
<feature type="compositionally biased region" description="Acidic residues" evidence="4">
    <location>
        <begin position="126"/>
        <end position="140"/>
    </location>
</feature>
<dbReference type="CDD" id="cd00167">
    <property type="entry name" value="SANT"/>
    <property type="match status" value="1"/>
</dbReference>
<dbReference type="PROSITE" id="PS51294">
    <property type="entry name" value="HTH_MYB"/>
    <property type="match status" value="1"/>
</dbReference>
<dbReference type="Gene3D" id="3.40.140.10">
    <property type="entry name" value="Cytidine Deaminase, domain 2"/>
    <property type="match status" value="1"/>
</dbReference>
<feature type="region of interest" description="Disordered" evidence="4">
    <location>
        <begin position="868"/>
        <end position="933"/>
    </location>
</feature>
<feature type="compositionally biased region" description="Low complexity" evidence="4">
    <location>
        <begin position="437"/>
        <end position="464"/>
    </location>
</feature>
<feature type="compositionally biased region" description="Basic residues" evidence="4">
    <location>
        <begin position="38"/>
        <end position="55"/>
    </location>
</feature>
<evidence type="ECO:0008006" key="9">
    <source>
        <dbReference type="Google" id="ProtNLM"/>
    </source>
</evidence>
<feature type="compositionally biased region" description="Pro residues" evidence="4">
    <location>
        <begin position="198"/>
        <end position="209"/>
    </location>
</feature>
<dbReference type="Pfam" id="PF00249">
    <property type="entry name" value="Myb_DNA-binding"/>
    <property type="match status" value="1"/>
</dbReference>
<feature type="domain" description="MPN" evidence="5">
    <location>
        <begin position="562"/>
        <end position="702"/>
    </location>
</feature>
<evidence type="ECO:0000313" key="8">
    <source>
        <dbReference type="Proteomes" id="UP001150925"/>
    </source>
</evidence>
<dbReference type="InterPro" id="IPR001005">
    <property type="entry name" value="SANT/Myb"/>
</dbReference>